<reference evidence="1" key="2">
    <citation type="submission" date="2023-05" db="EMBL/GenBank/DDBJ databases">
        <authorList>
            <person name="Fouks B."/>
        </authorList>
    </citation>
    <scope>NUCLEOTIDE SEQUENCE</scope>
    <source>
        <strain evidence="1">Stay&amp;Tobe</strain>
        <tissue evidence="1">Testes</tissue>
    </source>
</reference>
<accession>A0AAD8E6Y4</accession>
<proteinExistence type="predicted"/>
<organism evidence="1 2">
    <name type="scientific">Diploptera punctata</name>
    <name type="common">Pacific beetle cockroach</name>
    <dbReference type="NCBI Taxonomy" id="6984"/>
    <lineage>
        <taxon>Eukaryota</taxon>
        <taxon>Metazoa</taxon>
        <taxon>Ecdysozoa</taxon>
        <taxon>Arthropoda</taxon>
        <taxon>Hexapoda</taxon>
        <taxon>Insecta</taxon>
        <taxon>Pterygota</taxon>
        <taxon>Neoptera</taxon>
        <taxon>Polyneoptera</taxon>
        <taxon>Dictyoptera</taxon>
        <taxon>Blattodea</taxon>
        <taxon>Blaberoidea</taxon>
        <taxon>Blaberidae</taxon>
        <taxon>Diplopterinae</taxon>
        <taxon>Diploptera</taxon>
    </lineage>
</organism>
<dbReference type="AlphaFoldDB" id="A0AAD8E6Y4"/>
<sequence length="99" mass="11342">MVQLQRRHRRNLKTFGTNCCVWNEDAVILTSIPRALGQTIIDHITNQIAPGIEGSFLLPSPSSVYDSPWLQFDECSRFGFLDSTQLASAVKNRNWKTFW</sequence>
<dbReference type="Proteomes" id="UP001233999">
    <property type="component" value="Unassembled WGS sequence"/>
</dbReference>
<keyword evidence="2" id="KW-1185">Reference proteome</keyword>
<evidence type="ECO:0000313" key="2">
    <source>
        <dbReference type="Proteomes" id="UP001233999"/>
    </source>
</evidence>
<dbReference type="EMBL" id="JASPKZ010008385">
    <property type="protein sequence ID" value="KAJ9579595.1"/>
    <property type="molecule type" value="Genomic_DNA"/>
</dbReference>
<gene>
    <name evidence="1" type="ORF">L9F63_004780</name>
</gene>
<evidence type="ECO:0000313" key="1">
    <source>
        <dbReference type="EMBL" id="KAJ9579595.1"/>
    </source>
</evidence>
<comment type="caution">
    <text evidence="1">The sequence shown here is derived from an EMBL/GenBank/DDBJ whole genome shotgun (WGS) entry which is preliminary data.</text>
</comment>
<reference evidence="1" key="1">
    <citation type="journal article" date="2023" name="IScience">
        <title>Live-bearing cockroach genome reveals convergent evolutionary mechanisms linked to viviparity in insects and beyond.</title>
        <authorList>
            <person name="Fouks B."/>
            <person name="Harrison M.C."/>
            <person name="Mikhailova A.A."/>
            <person name="Marchal E."/>
            <person name="English S."/>
            <person name="Carruthers M."/>
            <person name="Jennings E.C."/>
            <person name="Chiamaka E.L."/>
            <person name="Frigard R.A."/>
            <person name="Pippel M."/>
            <person name="Attardo G.M."/>
            <person name="Benoit J.B."/>
            <person name="Bornberg-Bauer E."/>
            <person name="Tobe S.S."/>
        </authorList>
    </citation>
    <scope>NUCLEOTIDE SEQUENCE</scope>
    <source>
        <strain evidence="1">Stay&amp;Tobe</strain>
    </source>
</reference>
<protein>
    <submittedName>
        <fullName evidence="1">Uncharacterized protein</fullName>
    </submittedName>
</protein>
<name>A0AAD8E6Y4_DIPPU</name>